<feature type="chain" id="PRO_5031526677" description="ShKT domain-containing protein" evidence="2">
    <location>
        <begin position="26"/>
        <end position="331"/>
    </location>
</feature>
<evidence type="ECO:0000313" key="3">
    <source>
        <dbReference type="EMBL" id="CAD8384846.1"/>
    </source>
</evidence>
<protein>
    <recommendedName>
        <fullName evidence="4">ShKT domain-containing protein</fullName>
    </recommendedName>
</protein>
<accession>A0A7S0FXX1</accession>
<feature type="region of interest" description="Disordered" evidence="1">
    <location>
        <begin position="136"/>
        <end position="186"/>
    </location>
</feature>
<sequence length="331" mass="34388">MVGLATPGAALAGLLVLGAAATAAASCGEDSEDPTGCPARSLLAVKSVVTEKKFTPCRFRPVRQGFYEMNGNPCMCMKYIGTRLKTISDSTCQPPTPIPAPNCEGYCYLPTLEMWRCTVMIGVCGGCEECRPHLNDQRQQMGPPPTPPPTPPPPTPVPTPVPTPAPTPAPTPVPTPAPTPVPTPMPTPVPPTPAPGCAAACEHYGASKCDAKLKDLCGRCADCVIPTPAPKGQRRRRTTPAPTPVPPTSPGCPALCDLPGHASTRCTGMLKATCWGCPDCGGTAPTPAPPVTNPPTPPPTDGCQFWCQYYPEVHRCGPQMVTVCGGCSACR</sequence>
<feature type="signal peptide" evidence="2">
    <location>
        <begin position="1"/>
        <end position="25"/>
    </location>
</feature>
<name>A0A7S0FXX1_9DINO</name>
<reference evidence="3" key="1">
    <citation type="submission" date="2021-01" db="EMBL/GenBank/DDBJ databases">
        <authorList>
            <person name="Corre E."/>
            <person name="Pelletier E."/>
            <person name="Niang G."/>
            <person name="Scheremetjew M."/>
            <person name="Finn R."/>
            <person name="Kale V."/>
            <person name="Holt S."/>
            <person name="Cochrane G."/>
            <person name="Meng A."/>
            <person name="Brown T."/>
            <person name="Cohen L."/>
        </authorList>
    </citation>
    <scope>NUCLEOTIDE SEQUENCE</scope>
    <source>
        <strain evidence="3">Pbaha01</strain>
    </source>
</reference>
<feature type="compositionally biased region" description="Pro residues" evidence="1">
    <location>
        <begin position="142"/>
        <end position="186"/>
    </location>
</feature>
<proteinExistence type="predicted"/>
<gene>
    <name evidence="3" type="ORF">PBAH0796_LOCUS28534</name>
</gene>
<keyword evidence="2" id="KW-0732">Signal</keyword>
<organism evidence="3">
    <name type="scientific">Pyrodinium bahamense</name>
    <dbReference type="NCBI Taxonomy" id="73915"/>
    <lineage>
        <taxon>Eukaryota</taxon>
        <taxon>Sar</taxon>
        <taxon>Alveolata</taxon>
        <taxon>Dinophyceae</taxon>
        <taxon>Gonyaulacales</taxon>
        <taxon>Pyrocystaceae</taxon>
        <taxon>Pyrodinium</taxon>
    </lineage>
</organism>
<dbReference type="AlphaFoldDB" id="A0A7S0FXX1"/>
<dbReference type="EMBL" id="HBEG01046931">
    <property type="protein sequence ID" value="CAD8384846.1"/>
    <property type="molecule type" value="Transcribed_RNA"/>
</dbReference>
<evidence type="ECO:0000256" key="2">
    <source>
        <dbReference type="SAM" id="SignalP"/>
    </source>
</evidence>
<evidence type="ECO:0000256" key="1">
    <source>
        <dbReference type="SAM" id="MobiDB-lite"/>
    </source>
</evidence>
<evidence type="ECO:0008006" key="4">
    <source>
        <dbReference type="Google" id="ProtNLM"/>
    </source>
</evidence>